<gene>
    <name evidence="1" type="ORF">TNCT_265721</name>
</gene>
<name>A0A8X6L5Q7_TRICU</name>
<comment type="caution">
    <text evidence="1">The sequence shown here is derived from an EMBL/GenBank/DDBJ whole genome shotgun (WGS) entry which is preliminary data.</text>
</comment>
<evidence type="ECO:0000313" key="1">
    <source>
        <dbReference type="EMBL" id="GFQ98720.1"/>
    </source>
</evidence>
<evidence type="ECO:0000313" key="2">
    <source>
        <dbReference type="Proteomes" id="UP000887116"/>
    </source>
</evidence>
<dbReference type="EMBL" id="BMAO01024918">
    <property type="protein sequence ID" value="GFQ98720.1"/>
    <property type="molecule type" value="Genomic_DNA"/>
</dbReference>
<accession>A0A8X6L5Q7</accession>
<protein>
    <submittedName>
        <fullName evidence="1">Uncharacterized protein</fullName>
    </submittedName>
</protein>
<proteinExistence type="predicted"/>
<dbReference type="AlphaFoldDB" id="A0A8X6L5Q7"/>
<organism evidence="1 2">
    <name type="scientific">Trichonephila clavata</name>
    <name type="common">Joro spider</name>
    <name type="synonym">Nephila clavata</name>
    <dbReference type="NCBI Taxonomy" id="2740835"/>
    <lineage>
        <taxon>Eukaryota</taxon>
        <taxon>Metazoa</taxon>
        <taxon>Ecdysozoa</taxon>
        <taxon>Arthropoda</taxon>
        <taxon>Chelicerata</taxon>
        <taxon>Arachnida</taxon>
        <taxon>Araneae</taxon>
        <taxon>Araneomorphae</taxon>
        <taxon>Entelegynae</taxon>
        <taxon>Araneoidea</taxon>
        <taxon>Nephilidae</taxon>
        <taxon>Trichonephila</taxon>
    </lineage>
</organism>
<dbReference type="Proteomes" id="UP000887116">
    <property type="component" value="Unassembled WGS sequence"/>
</dbReference>
<keyword evidence="2" id="KW-1185">Reference proteome</keyword>
<sequence>MVAELRDGQLFFATGCQQKERWKAYAGLDVYQTNRNSFRRACLLLGSCEMSGLRERMDLPLSFGVLFSSLACFIQEDRKIRDDKNVKPGKAIGFLLFWT</sequence>
<reference evidence="1" key="1">
    <citation type="submission" date="2020-07" db="EMBL/GenBank/DDBJ databases">
        <title>Multicomponent nature underlies the extraordinary mechanical properties of spider dragline silk.</title>
        <authorList>
            <person name="Kono N."/>
            <person name="Nakamura H."/>
            <person name="Mori M."/>
            <person name="Yoshida Y."/>
            <person name="Ohtoshi R."/>
            <person name="Malay A.D."/>
            <person name="Moran D.A.P."/>
            <person name="Tomita M."/>
            <person name="Numata K."/>
            <person name="Arakawa K."/>
        </authorList>
    </citation>
    <scope>NUCLEOTIDE SEQUENCE</scope>
</reference>